<keyword evidence="2" id="KW-1185">Reference proteome</keyword>
<comment type="caution">
    <text evidence="1">The sequence shown here is derived from an EMBL/GenBank/DDBJ whole genome shotgun (WGS) entry which is preliminary data.</text>
</comment>
<gene>
    <name evidence="1" type="ORF">INT43_001992</name>
</gene>
<proteinExistence type="predicted"/>
<dbReference type="AlphaFoldDB" id="A0A8H7PRV7"/>
<sequence length="116" mass="13324">MELGKRIPSAAWRLQTKATLSAHDFCRSALCSLTLHTGIWSMSIFYKTEFKLTHITSSDQHNHAFQSIIRNYSETDDDAIEFSDTRKTPRAKKVEKWQIFAVFGMLTIPVNISSRD</sequence>
<dbReference type="EMBL" id="JAEPQZ010000007">
    <property type="protein sequence ID" value="KAG2179142.1"/>
    <property type="molecule type" value="Genomic_DNA"/>
</dbReference>
<evidence type="ECO:0000313" key="1">
    <source>
        <dbReference type="EMBL" id="KAG2179142.1"/>
    </source>
</evidence>
<evidence type="ECO:0000313" key="2">
    <source>
        <dbReference type="Proteomes" id="UP000654370"/>
    </source>
</evidence>
<reference evidence="1" key="1">
    <citation type="submission" date="2020-12" db="EMBL/GenBank/DDBJ databases">
        <title>Metabolic potential, ecology and presence of endohyphal bacteria is reflected in genomic diversity of Mucoromycotina.</title>
        <authorList>
            <person name="Muszewska A."/>
            <person name="Okrasinska A."/>
            <person name="Steczkiewicz K."/>
            <person name="Drgas O."/>
            <person name="Orlowska M."/>
            <person name="Perlinska-Lenart U."/>
            <person name="Aleksandrzak-Piekarczyk T."/>
            <person name="Szatraj K."/>
            <person name="Zielenkiewicz U."/>
            <person name="Pilsyk S."/>
            <person name="Malc E."/>
            <person name="Mieczkowski P."/>
            <person name="Kruszewska J.S."/>
            <person name="Biernat P."/>
            <person name="Pawlowska J."/>
        </authorList>
    </citation>
    <scope>NUCLEOTIDE SEQUENCE</scope>
    <source>
        <strain evidence="1">WA0000067209</strain>
    </source>
</reference>
<name>A0A8H7PRV7_MORIS</name>
<dbReference type="Proteomes" id="UP000654370">
    <property type="component" value="Unassembled WGS sequence"/>
</dbReference>
<accession>A0A8H7PRV7</accession>
<organism evidence="1 2">
    <name type="scientific">Mortierella isabellina</name>
    <name type="common">Filamentous fungus</name>
    <name type="synonym">Umbelopsis isabellina</name>
    <dbReference type="NCBI Taxonomy" id="91625"/>
    <lineage>
        <taxon>Eukaryota</taxon>
        <taxon>Fungi</taxon>
        <taxon>Fungi incertae sedis</taxon>
        <taxon>Mucoromycota</taxon>
        <taxon>Mucoromycotina</taxon>
        <taxon>Umbelopsidomycetes</taxon>
        <taxon>Umbelopsidales</taxon>
        <taxon>Umbelopsidaceae</taxon>
        <taxon>Umbelopsis</taxon>
    </lineage>
</organism>
<protein>
    <submittedName>
        <fullName evidence="1">Uncharacterized protein</fullName>
    </submittedName>
</protein>